<evidence type="ECO:0000313" key="3">
    <source>
        <dbReference type="Proteomes" id="UP000217790"/>
    </source>
</evidence>
<dbReference type="Proteomes" id="UP000217790">
    <property type="component" value="Unassembled WGS sequence"/>
</dbReference>
<reference evidence="3" key="1">
    <citation type="journal article" date="2017" name="Nat. Ecol. Evol.">
        <title>Genome expansion and lineage-specific genetic innovations in the forest pathogenic fungi Armillaria.</title>
        <authorList>
            <person name="Sipos G."/>
            <person name="Prasanna A.N."/>
            <person name="Walter M.C."/>
            <person name="O'Connor E."/>
            <person name="Balint B."/>
            <person name="Krizsan K."/>
            <person name="Kiss B."/>
            <person name="Hess J."/>
            <person name="Varga T."/>
            <person name="Slot J."/>
            <person name="Riley R."/>
            <person name="Boka B."/>
            <person name="Rigling D."/>
            <person name="Barry K."/>
            <person name="Lee J."/>
            <person name="Mihaltcheva S."/>
            <person name="LaButti K."/>
            <person name="Lipzen A."/>
            <person name="Waldron R."/>
            <person name="Moloney N.M."/>
            <person name="Sperisen C."/>
            <person name="Kredics L."/>
            <person name="Vagvoelgyi C."/>
            <person name="Patrignani A."/>
            <person name="Fitzpatrick D."/>
            <person name="Nagy I."/>
            <person name="Doyle S."/>
            <person name="Anderson J.B."/>
            <person name="Grigoriev I.V."/>
            <person name="Gueldener U."/>
            <person name="Muensterkoetter M."/>
            <person name="Nagy L.G."/>
        </authorList>
    </citation>
    <scope>NUCLEOTIDE SEQUENCE [LARGE SCALE GENOMIC DNA]</scope>
    <source>
        <strain evidence="3">Ar21-2</strain>
    </source>
</reference>
<feature type="region of interest" description="Disordered" evidence="1">
    <location>
        <begin position="234"/>
        <end position="284"/>
    </location>
</feature>
<dbReference type="EMBL" id="KZ293644">
    <property type="protein sequence ID" value="PBL04260.1"/>
    <property type="molecule type" value="Genomic_DNA"/>
</dbReference>
<proteinExistence type="predicted"/>
<gene>
    <name evidence="2" type="ORF">ARMGADRAFT_1096470</name>
</gene>
<feature type="compositionally biased region" description="Acidic residues" evidence="1">
    <location>
        <begin position="239"/>
        <end position="258"/>
    </location>
</feature>
<accession>A0A2H3E9Z8</accession>
<protein>
    <submittedName>
        <fullName evidence="2">Uncharacterized protein</fullName>
    </submittedName>
</protein>
<sequence>MFWQPLNRSGASGSHTTGTSMISKAMEQREGRQDGQWGRRARVKSSGSIPVQGFKLVIFASNVVGKLKHSSRHLTPTLPHLIPSIKNMTMATIVVWSMPESQAEAHIQDYPFLVKNTQVVFDGQLLPGIFGGDALSIHRVDQDTGGVVVVCPDTFVVQKKCKIQQPLDLVGSKPRLAIHGVMVPWLKFHSMMLGIDASRIGRDVRGERIRWNVLENEGRQVYGDYPGFEKLERKRGLAESEDVYSDESEVEEEEDEVNNSDISSEASLEEDDEDSNDSDTDSSA</sequence>
<dbReference type="AlphaFoldDB" id="A0A2H3E9Z8"/>
<name>A0A2H3E9Z8_ARMGA</name>
<evidence type="ECO:0000313" key="2">
    <source>
        <dbReference type="EMBL" id="PBL04260.1"/>
    </source>
</evidence>
<keyword evidence="3" id="KW-1185">Reference proteome</keyword>
<dbReference type="InParanoid" id="A0A2H3E9Z8"/>
<evidence type="ECO:0000256" key="1">
    <source>
        <dbReference type="SAM" id="MobiDB-lite"/>
    </source>
</evidence>
<feature type="compositionally biased region" description="Acidic residues" evidence="1">
    <location>
        <begin position="267"/>
        <end position="284"/>
    </location>
</feature>
<organism evidence="2 3">
    <name type="scientific">Armillaria gallica</name>
    <name type="common">Bulbous honey fungus</name>
    <name type="synonym">Armillaria bulbosa</name>
    <dbReference type="NCBI Taxonomy" id="47427"/>
    <lineage>
        <taxon>Eukaryota</taxon>
        <taxon>Fungi</taxon>
        <taxon>Dikarya</taxon>
        <taxon>Basidiomycota</taxon>
        <taxon>Agaricomycotina</taxon>
        <taxon>Agaricomycetes</taxon>
        <taxon>Agaricomycetidae</taxon>
        <taxon>Agaricales</taxon>
        <taxon>Marasmiineae</taxon>
        <taxon>Physalacriaceae</taxon>
        <taxon>Armillaria</taxon>
    </lineage>
</organism>